<evidence type="ECO:0000256" key="1">
    <source>
        <dbReference type="ARBA" id="ARBA00001947"/>
    </source>
</evidence>
<feature type="domain" description="Enoyl reductase (ER)" evidence="6">
    <location>
        <begin position="8"/>
        <end position="355"/>
    </location>
</feature>
<comment type="cofactor">
    <cofactor evidence="1">
        <name>Zn(2+)</name>
        <dbReference type="ChEBI" id="CHEBI:29105"/>
    </cofactor>
</comment>
<dbReference type="SUPFAM" id="SSF50129">
    <property type="entry name" value="GroES-like"/>
    <property type="match status" value="1"/>
</dbReference>
<dbReference type="Gene3D" id="3.40.50.720">
    <property type="entry name" value="NAD(P)-binding Rossmann-like Domain"/>
    <property type="match status" value="1"/>
</dbReference>
<reference evidence="7 8" key="1">
    <citation type="submission" date="2019-10" db="EMBL/GenBank/DDBJ databases">
        <title>Nocardioides novel species isolated from the excrement of Marmot.</title>
        <authorList>
            <person name="Zhang G."/>
        </authorList>
    </citation>
    <scope>NUCLEOTIDE SEQUENCE [LARGE SCALE GENOMIC DNA]</scope>
    <source>
        <strain evidence="8">zg-579</strain>
    </source>
</reference>
<sequence length="356" mass="36588">MLAALLDGHGDFLLEDVEPVPPQPDEVVVSDPLGFACITDCIQRRDGGGQAAPHVRGHAGTGVVTAVGSAVTRVSVGQRVLAPTRPMCEKCFWCRHGQPEQCATAALPAPVVAIRADGTELRGSARVGSFAEQMKVRETQLVPIDSEISDEELVTLGCGAGGGLGAILNTATVTPGSTVLVVGSGVFGLSAVQGARIAGAARIIAVDPVSERRTLALALGATDVIDPTGTDVGEAVRELTEGRGACVVLEAIGGAEHQRRAFDFARLGGQIVLGGFGKKADEVTFPANDLAMRGKQVLSCQFGSVNILADLPRFAGFIESGDFDAKALVSARYPLESVNAALDAQDSLSILGAVIG</sequence>
<dbReference type="Gene3D" id="3.90.180.10">
    <property type="entry name" value="Medium-chain alcohol dehydrogenases, catalytic domain"/>
    <property type="match status" value="1"/>
</dbReference>
<dbReference type="InterPro" id="IPR020843">
    <property type="entry name" value="ER"/>
</dbReference>
<evidence type="ECO:0000256" key="3">
    <source>
        <dbReference type="ARBA" id="ARBA00022723"/>
    </source>
</evidence>
<dbReference type="Pfam" id="PF00107">
    <property type="entry name" value="ADH_zinc_N"/>
    <property type="match status" value="1"/>
</dbReference>
<dbReference type="AlphaFoldDB" id="A0A6I3JAC1"/>
<protein>
    <submittedName>
        <fullName evidence="7">Zinc-binding dehydrogenase</fullName>
    </submittedName>
</protein>
<dbReference type="PANTHER" id="PTHR43350">
    <property type="entry name" value="NAD-DEPENDENT ALCOHOL DEHYDROGENASE"/>
    <property type="match status" value="1"/>
</dbReference>
<keyword evidence="8" id="KW-1185">Reference proteome</keyword>
<keyword evidence="5" id="KW-0560">Oxidoreductase</keyword>
<dbReference type="RefSeq" id="WP_154613716.1">
    <property type="nucleotide sequence ID" value="NZ_CP053660.1"/>
</dbReference>
<evidence type="ECO:0000256" key="4">
    <source>
        <dbReference type="ARBA" id="ARBA00022833"/>
    </source>
</evidence>
<dbReference type="SUPFAM" id="SSF51735">
    <property type="entry name" value="NAD(P)-binding Rossmann-fold domains"/>
    <property type="match status" value="1"/>
</dbReference>
<name>A0A6I3JAC1_9ACTN</name>
<dbReference type="EMBL" id="WLCI01000003">
    <property type="protein sequence ID" value="MTB93905.1"/>
    <property type="molecule type" value="Genomic_DNA"/>
</dbReference>
<keyword evidence="3" id="KW-0479">Metal-binding</keyword>
<organism evidence="7 8">
    <name type="scientific">Nocardioides marmotae</name>
    <dbReference type="NCBI Taxonomy" id="2663857"/>
    <lineage>
        <taxon>Bacteria</taxon>
        <taxon>Bacillati</taxon>
        <taxon>Actinomycetota</taxon>
        <taxon>Actinomycetes</taxon>
        <taxon>Propionibacteriales</taxon>
        <taxon>Nocardioidaceae</taxon>
        <taxon>Nocardioides</taxon>
    </lineage>
</organism>
<comment type="similarity">
    <text evidence="2">Belongs to the zinc-containing alcohol dehydrogenase family.</text>
</comment>
<dbReference type="GO" id="GO:0016491">
    <property type="term" value="F:oxidoreductase activity"/>
    <property type="evidence" value="ECO:0007669"/>
    <property type="project" value="UniProtKB-KW"/>
</dbReference>
<dbReference type="PANTHER" id="PTHR43350:SF21">
    <property type="entry name" value="S-NITROSOMYCOTHIOL REDUCTASE MSCR"/>
    <property type="match status" value="1"/>
</dbReference>
<evidence type="ECO:0000313" key="8">
    <source>
        <dbReference type="Proteomes" id="UP000433406"/>
    </source>
</evidence>
<comment type="caution">
    <text evidence="7">The sequence shown here is derived from an EMBL/GenBank/DDBJ whole genome shotgun (WGS) entry which is preliminary data.</text>
</comment>
<keyword evidence="4" id="KW-0862">Zinc</keyword>
<evidence type="ECO:0000259" key="6">
    <source>
        <dbReference type="SMART" id="SM00829"/>
    </source>
</evidence>
<accession>A0A6I3JAC1</accession>
<dbReference type="GO" id="GO:0046872">
    <property type="term" value="F:metal ion binding"/>
    <property type="evidence" value="ECO:0007669"/>
    <property type="project" value="UniProtKB-KW"/>
</dbReference>
<gene>
    <name evidence="7" type="ORF">GGQ22_02310</name>
</gene>
<proteinExistence type="inferred from homology"/>
<evidence type="ECO:0000313" key="7">
    <source>
        <dbReference type="EMBL" id="MTB93905.1"/>
    </source>
</evidence>
<dbReference type="InterPro" id="IPR013154">
    <property type="entry name" value="ADH-like_N"/>
</dbReference>
<dbReference type="SMART" id="SM00829">
    <property type="entry name" value="PKS_ER"/>
    <property type="match status" value="1"/>
</dbReference>
<dbReference type="Proteomes" id="UP000433406">
    <property type="component" value="Unassembled WGS sequence"/>
</dbReference>
<dbReference type="Pfam" id="PF08240">
    <property type="entry name" value="ADH_N"/>
    <property type="match status" value="1"/>
</dbReference>
<dbReference type="FunFam" id="3.40.50.720:FF:000003">
    <property type="entry name" value="S-(hydroxymethyl)glutathione dehydrogenase"/>
    <property type="match status" value="1"/>
</dbReference>
<dbReference type="InterPro" id="IPR013149">
    <property type="entry name" value="ADH-like_C"/>
</dbReference>
<evidence type="ECO:0000256" key="2">
    <source>
        <dbReference type="ARBA" id="ARBA00008072"/>
    </source>
</evidence>
<evidence type="ECO:0000256" key="5">
    <source>
        <dbReference type="ARBA" id="ARBA00023002"/>
    </source>
</evidence>
<dbReference type="InterPro" id="IPR036291">
    <property type="entry name" value="NAD(P)-bd_dom_sf"/>
</dbReference>
<dbReference type="InterPro" id="IPR011032">
    <property type="entry name" value="GroES-like_sf"/>
</dbReference>